<dbReference type="EMBL" id="WTPW01002151">
    <property type="protein sequence ID" value="KAF0395173.1"/>
    <property type="molecule type" value="Genomic_DNA"/>
</dbReference>
<gene>
    <name evidence="2" type="ORF">F8M41_010303</name>
</gene>
<protein>
    <submittedName>
        <fullName evidence="2">Uncharacterized protein</fullName>
    </submittedName>
</protein>
<evidence type="ECO:0000256" key="1">
    <source>
        <dbReference type="SAM" id="MobiDB-lite"/>
    </source>
</evidence>
<accession>A0A8H3X1U6</accession>
<evidence type="ECO:0000313" key="2">
    <source>
        <dbReference type="EMBL" id="KAF0395173.1"/>
    </source>
</evidence>
<comment type="caution">
    <text evidence="2">The sequence shown here is derived from an EMBL/GenBank/DDBJ whole genome shotgun (WGS) entry which is preliminary data.</text>
</comment>
<name>A0A8H3X1U6_GIGMA</name>
<feature type="compositionally biased region" description="Low complexity" evidence="1">
    <location>
        <begin position="7"/>
        <end position="22"/>
    </location>
</feature>
<dbReference type="AlphaFoldDB" id="A0A8H3X1U6"/>
<feature type="region of interest" description="Disordered" evidence="1">
    <location>
        <begin position="1"/>
        <end position="22"/>
    </location>
</feature>
<reference evidence="2 3" key="1">
    <citation type="journal article" date="2019" name="Environ. Microbiol.">
        <title>At the nexus of three kingdoms: the genome of the mycorrhizal fungus Gigaspora margarita provides insights into plant, endobacterial and fungal interactions.</title>
        <authorList>
            <person name="Venice F."/>
            <person name="Ghignone S."/>
            <person name="Salvioli di Fossalunga A."/>
            <person name="Amselem J."/>
            <person name="Novero M."/>
            <person name="Xianan X."/>
            <person name="Sedzielewska Toro K."/>
            <person name="Morin E."/>
            <person name="Lipzen A."/>
            <person name="Grigoriev I.V."/>
            <person name="Henrissat B."/>
            <person name="Martin F.M."/>
            <person name="Bonfante P."/>
        </authorList>
    </citation>
    <scope>NUCLEOTIDE SEQUENCE [LARGE SCALE GENOMIC DNA]</scope>
    <source>
        <strain evidence="2 3">BEG34</strain>
    </source>
</reference>
<keyword evidence="3" id="KW-1185">Reference proteome</keyword>
<organism evidence="2 3">
    <name type="scientific">Gigaspora margarita</name>
    <dbReference type="NCBI Taxonomy" id="4874"/>
    <lineage>
        <taxon>Eukaryota</taxon>
        <taxon>Fungi</taxon>
        <taxon>Fungi incertae sedis</taxon>
        <taxon>Mucoromycota</taxon>
        <taxon>Glomeromycotina</taxon>
        <taxon>Glomeromycetes</taxon>
        <taxon>Diversisporales</taxon>
        <taxon>Gigasporaceae</taxon>
        <taxon>Gigaspora</taxon>
    </lineage>
</organism>
<dbReference type="Proteomes" id="UP000439903">
    <property type="component" value="Unassembled WGS sequence"/>
</dbReference>
<evidence type="ECO:0000313" key="3">
    <source>
        <dbReference type="Proteomes" id="UP000439903"/>
    </source>
</evidence>
<proteinExistence type="predicted"/>
<sequence>MASQNLTSIASSSTVLDSSTSVASCDSSSMVLHYSSEEFKIENKLCPKHPGGRPPDPVWDHFFAIPLKLVFCTDRIRQIF</sequence>